<feature type="region of interest" description="Disordered" evidence="9">
    <location>
        <begin position="473"/>
        <end position="492"/>
    </location>
</feature>
<dbReference type="PROSITE" id="PS50011">
    <property type="entry name" value="PROTEIN_KINASE_DOM"/>
    <property type="match status" value="1"/>
</dbReference>
<keyword evidence="2" id="KW-0723">Serine/threonine-protein kinase</keyword>
<dbReference type="AlphaFoldDB" id="A0A9W4BD07"/>
<organism evidence="12 13">
    <name type="scientific">Mycobacterium gallinarum</name>
    <dbReference type="NCBI Taxonomy" id="39689"/>
    <lineage>
        <taxon>Bacteria</taxon>
        <taxon>Bacillati</taxon>
        <taxon>Actinomycetota</taxon>
        <taxon>Actinomycetes</taxon>
        <taxon>Mycobacteriales</taxon>
        <taxon>Mycobacteriaceae</taxon>
        <taxon>Mycobacterium</taxon>
    </lineage>
</organism>
<evidence type="ECO:0000256" key="9">
    <source>
        <dbReference type="SAM" id="MobiDB-lite"/>
    </source>
</evidence>
<evidence type="ECO:0000256" key="2">
    <source>
        <dbReference type="ARBA" id="ARBA00022527"/>
    </source>
</evidence>
<keyword evidence="3" id="KW-0808">Transferase</keyword>
<evidence type="ECO:0000256" key="8">
    <source>
        <dbReference type="ARBA" id="ARBA00048679"/>
    </source>
</evidence>
<keyword evidence="10" id="KW-0812">Transmembrane</keyword>
<keyword evidence="4" id="KW-0547">Nucleotide-binding</keyword>
<sequence length="626" mass="67363">MPLGNGTKFAGYTIERQLGAGGMGEVYLARHPRLPRHDALKVLRSDISSDPDYIERFNREADLASKLWHAHIVGIHDRGKYRGRLWISMDFVDGIDAGRLLQEHPDGVPEDLVLDIVEAVASALDYAHGMNLLHRDVKPANIMVADVEHGERRVLLADFGVARDLADTASGSLTATNMTVGTAAYAAPEQLMGLDVDGRTDQYSLAATAYHLLTGEQLFQHSNPAVVIGKHLNTEPPRISATRPDLCPFDTALARALAKSPDDRFASCMEFARALEQPADSAAITTATLSPNSVDTMMAPVASPPPTYPIQAHAAESPPEPRKSSRKWIVVAAAAAAVLAVIALVAYVVLQPADDAMTAEPFDITGNVRLSSDLVKTNGLPAGYKCAGAKGFGDVGPNAPIIVEDEAGKLLAKGSIGGSSASTDGCLLKFVVSDVPAGSRFYRVQVGQQQQMSFTEQEARTGVELMMGTTDADTETTVASPPKPSTTRTVTVTPTPDVEQASLARLQAIARDDRPSVAAVLADHWIPQISSKRVGLVAKGITWDNQAILDEHLRLRNIYPDVKLLWSGDWSTYDGPNFWVTVVGLWSDDWRDVIGWCIDQGFDRDNCIAKIVSTTHPIAGSTKLIP</sequence>
<keyword evidence="10" id="KW-1133">Transmembrane helix</keyword>
<evidence type="ECO:0000256" key="7">
    <source>
        <dbReference type="ARBA" id="ARBA00047899"/>
    </source>
</evidence>
<accession>A0A9W4BD07</accession>
<keyword evidence="10" id="KW-0472">Membrane</keyword>
<feature type="domain" description="Protein kinase" evidence="11">
    <location>
        <begin position="12"/>
        <end position="280"/>
    </location>
</feature>
<keyword evidence="5 12" id="KW-0418">Kinase</keyword>
<dbReference type="InterPro" id="IPR011009">
    <property type="entry name" value="Kinase-like_dom_sf"/>
</dbReference>
<keyword evidence="6" id="KW-0067">ATP-binding</keyword>
<evidence type="ECO:0000259" key="11">
    <source>
        <dbReference type="PROSITE" id="PS50011"/>
    </source>
</evidence>
<evidence type="ECO:0000256" key="5">
    <source>
        <dbReference type="ARBA" id="ARBA00022777"/>
    </source>
</evidence>
<dbReference type="GO" id="GO:0080090">
    <property type="term" value="P:regulation of primary metabolic process"/>
    <property type="evidence" value="ECO:0007669"/>
    <property type="project" value="UniProtKB-ARBA"/>
</dbReference>
<evidence type="ECO:0000313" key="13">
    <source>
        <dbReference type="Proteomes" id="UP000465785"/>
    </source>
</evidence>
<dbReference type="PROSITE" id="PS00108">
    <property type="entry name" value="PROTEIN_KINASE_ST"/>
    <property type="match status" value="1"/>
</dbReference>
<dbReference type="CDD" id="cd14014">
    <property type="entry name" value="STKc_PknB_like"/>
    <property type="match status" value="1"/>
</dbReference>
<evidence type="ECO:0000256" key="4">
    <source>
        <dbReference type="ARBA" id="ARBA00022741"/>
    </source>
</evidence>
<dbReference type="Pfam" id="PF00069">
    <property type="entry name" value="Pkinase"/>
    <property type="match status" value="1"/>
</dbReference>
<dbReference type="Proteomes" id="UP000465785">
    <property type="component" value="Chromosome"/>
</dbReference>
<dbReference type="SMART" id="SM00220">
    <property type="entry name" value="S_TKc"/>
    <property type="match status" value="1"/>
</dbReference>
<dbReference type="KEGG" id="mgau:MGALJ_52840"/>
<evidence type="ECO:0000313" key="12">
    <source>
        <dbReference type="EMBL" id="BBY95615.1"/>
    </source>
</evidence>
<comment type="catalytic activity">
    <reaction evidence="7">
        <text>L-threonyl-[protein] + ATP = O-phospho-L-threonyl-[protein] + ADP + H(+)</text>
        <dbReference type="Rhea" id="RHEA:46608"/>
        <dbReference type="Rhea" id="RHEA-COMP:11060"/>
        <dbReference type="Rhea" id="RHEA-COMP:11605"/>
        <dbReference type="ChEBI" id="CHEBI:15378"/>
        <dbReference type="ChEBI" id="CHEBI:30013"/>
        <dbReference type="ChEBI" id="CHEBI:30616"/>
        <dbReference type="ChEBI" id="CHEBI:61977"/>
        <dbReference type="ChEBI" id="CHEBI:456216"/>
        <dbReference type="EC" id="2.7.11.1"/>
    </reaction>
</comment>
<dbReference type="InterPro" id="IPR000719">
    <property type="entry name" value="Prot_kinase_dom"/>
</dbReference>
<dbReference type="SUPFAM" id="SSF56112">
    <property type="entry name" value="Protein kinase-like (PK-like)"/>
    <property type="match status" value="1"/>
</dbReference>
<gene>
    <name evidence="12" type="ORF">MGALJ_52840</name>
</gene>
<dbReference type="FunFam" id="3.30.200.20:FF:000035">
    <property type="entry name" value="Serine/threonine protein kinase Stk1"/>
    <property type="match status" value="1"/>
</dbReference>
<dbReference type="PANTHER" id="PTHR43289">
    <property type="entry name" value="MITOGEN-ACTIVATED PROTEIN KINASE KINASE KINASE 20-RELATED"/>
    <property type="match status" value="1"/>
</dbReference>
<dbReference type="EMBL" id="AP022601">
    <property type="protein sequence ID" value="BBY95615.1"/>
    <property type="molecule type" value="Genomic_DNA"/>
</dbReference>
<evidence type="ECO:0000256" key="1">
    <source>
        <dbReference type="ARBA" id="ARBA00012513"/>
    </source>
</evidence>
<dbReference type="GO" id="GO:0005524">
    <property type="term" value="F:ATP binding"/>
    <property type="evidence" value="ECO:0007669"/>
    <property type="project" value="UniProtKB-KW"/>
</dbReference>
<comment type="catalytic activity">
    <reaction evidence="8">
        <text>L-seryl-[protein] + ATP = O-phospho-L-seryl-[protein] + ADP + H(+)</text>
        <dbReference type="Rhea" id="RHEA:17989"/>
        <dbReference type="Rhea" id="RHEA-COMP:9863"/>
        <dbReference type="Rhea" id="RHEA-COMP:11604"/>
        <dbReference type="ChEBI" id="CHEBI:15378"/>
        <dbReference type="ChEBI" id="CHEBI:29999"/>
        <dbReference type="ChEBI" id="CHEBI:30616"/>
        <dbReference type="ChEBI" id="CHEBI:83421"/>
        <dbReference type="ChEBI" id="CHEBI:456216"/>
        <dbReference type="EC" id="2.7.11.1"/>
    </reaction>
</comment>
<dbReference type="RefSeq" id="WP_163734967.1">
    <property type="nucleotide sequence ID" value="NZ_AP022601.1"/>
</dbReference>
<dbReference type="EC" id="2.7.11.1" evidence="1"/>
<protein>
    <recommendedName>
        <fullName evidence="1">non-specific serine/threonine protein kinase</fullName>
        <ecNumber evidence="1">2.7.11.1</ecNumber>
    </recommendedName>
</protein>
<evidence type="ECO:0000256" key="3">
    <source>
        <dbReference type="ARBA" id="ARBA00022679"/>
    </source>
</evidence>
<name>A0A9W4BD07_9MYCO</name>
<dbReference type="PANTHER" id="PTHR43289:SF6">
    <property type="entry name" value="SERINE_THREONINE-PROTEIN KINASE NEKL-3"/>
    <property type="match status" value="1"/>
</dbReference>
<evidence type="ECO:0000256" key="10">
    <source>
        <dbReference type="SAM" id="Phobius"/>
    </source>
</evidence>
<dbReference type="GO" id="GO:0004674">
    <property type="term" value="F:protein serine/threonine kinase activity"/>
    <property type="evidence" value="ECO:0007669"/>
    <property type="project" value="UniProtKB-KW"/>
</dbReference>
<keyword evidence="13" id="KW-1185">Reference proteome</keyword>
<proteinExistence type="predicted"/>
<dbReference type="Gene3D" id="1.10.510.10">
    <property type="entry name" value="Transferase(Phosphotransferase) domain 1"/>
    <property type="match status" value="1"/>
</dbReference>
<reference evidence="12 13" key="1">
    <citation type="journal article" date="2019" name="Emerg. Microbes Infect.">
        <title>Comprehensive subspecies identification of 175 nontuberculous mycobacteria species based on 7547 genomic profiles.</title>
        <authorList>
            <person name="Matsumoto Y."/>
            <person name="Kinjo T."/>
            <person name="Motooka D."/>
            <person name="Nabeya D."/>
            <person name="Jung N."/>
            <person name="Uechi K."/>
            <person name="Horii T."/>
            <person name="Iida T."/>
            <person name="Fujita J."/>
            <person name="Nakamura S."/>
        </authorList>
    </citation>
    <scope>NUCLEOTIDE SEQUENCE [LARGE SCALE GENOMIC DNA]</scope>
    <source>
        <strain evidence="12 13">JCM 6399</strain>
    </source>
</reference>
<feature type="transmembrane region" description="Helical" evidence="10">
    <location>
        <begin position="328"/>
        <end position="350"/>
    </location>
</feature>
<evidence type="ECO:0000256" key="6">
    <source>
        <dbReference type="ARBA" id="ARBA00022840"/>
    </source>
</evidence>
<dbReference type="InterPro" id="IPR008271">
    <property type="entry name" value="Ser/Thr_kinase_AS"/>
</dbReference>
<dbReference type="Gene3D" id="3.30.200.20">
    <property type="entry name" value="Phosphorylase Kinase, domain 1"/>
    <property type="match status" value="1"/>
</dbReference>